<dbReference type="Pfam" id="PF13378">
    <property type="entry name" value="MR_MLE_C"/>
    <property type="match status" value="1"/>
</dbReference>
<evidence type="ECO:0000259" key="2">
    <source>
        <dbReference type="Pfam" id="PF13378"/>
    </source>
</evidence>
<sequence length="331" mass="37482">MRIVKTTCNFEREPLIAPFGFKGGYLSELWQSVVMLEDDKGNKGIGLGTQSTLWSDASVFISNSESAGNSMMFLMTSFALERAKEMDWDTPFDLLDKILPDVYQHGKKITNNHHLRLTFALNAFVAVDNAAWVVYCKAKGITNFDDMIPADIKPALCQRHSKLANIPLMSYNVPLDKIVEAVKQGYFFLKIKIGSDPDKDGSLKNRLREIHEAVKNIETPYTDNGHIPYYFDANGRYDSKERLMRFLDYARQIGAIDRIILMEEPFPEEFQKDISEIPVRLAADESAHSDKDALVRIQQGYTAIALKPIAKTMSMSLKIAKLAHEKNTPCF</sequence>
<name>A0A0G0V4R1_9BACT</name>
<evidence type="ECO:0000313" key="4">
    <source>
        <dbReference type="Proteomes" id="UP000034746"/>
    </source>
</evidence>
<dbReference type="PANTHER" id="PTHR48073:SF2">
    <property type="entry name" value="O-SUCCINYLBENZOATE SYNTHASE"/>
    <property type="match status" value="1"/>
</dbReference>
<dbReference type="GO" id="GO:0046872">
    <property type="term" value="F:metal ion binding"/>
    <property type="evidence" value="ECO:0007669"/>
    <property type="project" value="UniProtKB-KW"/>
</dbReference>
<evidence type="ECO:0000313" key="3">
    <source>
        <dbReference type="EMBL" id="KKR95958.1"/>
    </source>
</evidence>
<dbReference type="Proteomes" id="UP000034746">
    <property type="component" value="Unassembled WGS sequence"/>
</dbReference>
<organism evidence="3 4">
    <name type="scientific">Candidatus Uhrbacteria bacterium GW2011_GWF2_41_16</name>
    <dbReference type="NCBI Taxonomy" id="1618997"/>
    <lineage>
        <taxon>Bacteria</taxon>
        <taxon>Candidatus Uhriibacteriota</taxon>
    </lineage>
</organism>
<feature type="non-terminal residue" evidence="3">
    <location>
        <position position="331"/>
    </location>
</feature>
<dbReference type="Gene3D" id="3.20.20.120">
    <property type="entry name" value="Enolase-like C-terminal domain"/>
    <property type="match status" value="1"/>
</dbReference>
<dbReference type="InterPro" id="IPR036849">
    <property type="entry name" value="Enolase-like_C_sf"/>
</dbReference>
<dbReference type="SUPFAM" id="SSF51604">
    <property type="entry name" value="Enolase C-terminal domain-like"/>
    <property type="match status" value="1"/>
</dbReference>
<dbReference type="PANTHER" id="PTHR48073">
    <property type="entry name" value="O-SUCCINYLBENZOATE SYNTHASE-RELATED"/>
    <property type="match status" value="1"/>
</dbReference>
<comment type="caution">
    <text evidence="3">The sequence shown here is derived from an EMBL/GenBank/DDBJ whole genome shotgun (WGS) entry which is preliminary data.</text>
</comment>
<dbReference type="GO" id="GO:0003824">
    <property type="term" value="F:catalytic activity"/>
    <property type="evidence" value="ECO:0007669"/>
    <property type="project" value="UniProtKB-ARBA"/>
</dbReference>
<dbReference type="EMBL" id="LCAU01000039">
    <property type="protein sequence ID" value="KKR95958.1"/>
    <property type="molecule type" value="Genomic_DNA"/>
</dbReference>
<dbReference type="InterPro" id="IPR029065">
    <property type="entry name" value="Enolase_C-like"/>
</dbReference>
<keyword evidence="1" id="KW-0479">Metal-binding</keyword>
<dbReference type="SUPFAM" id="SSF54826">
    <property type="entry name" value="Enolase N-terminal domain-like"/>
    <property type="match status" value="1"/>
</dbReference>
<protein>
    <recommendedName>
        <fullName evidence="2">Enolase C-terminal domain-containing protein</fullName>
    </recommendedName>
</protein>
<proteinExistence type="predicted"/>
<reference evidence="3 4" key="1">
    <citation type="journal article" date="2015" name="Nature">
        <title>rRNA introns, odd ribosomes, and small enigmatic genomes across a large radiation of phyla.</title>
        <authorList>
            <person name="Brown C.T."/>
            <person name="Hug L.A."/>
            <person name="Thomas B.C."/>
            <person name="Sharon I."/>
            <person name="Castelle C.J."/>
            <person name="Singh A."/>
            <person name="Wilkins M.J."/>
            <person name="Williams K.H."/>
            <person name="Banfield J.F."/>
        </authorList>
    </citation>
    <scope>NUCLEOTIDE SEQUENCE [LARGE SCALE GENOMIC DNA]</scope>
</reference>
<dbReference type="AlphaFoldDB" id="A0A0G0V4R1"/>
<gene>
    <name evidence="3" type="ORF">UU48_C0039G0001</name>
</gene>
<feature type="domain" description="Enolase C-terminal" evidence="2">
    <location>
        <begin position="179"/>
        <end position="330"/>
    </location>
</feature>
<dbReference type="InterPro" id="IPR029017">
    <property type="entry name" value="Enolase-like_N"/>
</dbReference>
<dbReference type="PATRIC" id="fig|1618997.3.peg.1266"/>
<evidence type="ECO:0000256" key="1">
    <source>
        <dbReference type="ARBA" id="ARBA00022723"/>
    </source>
</evidence>
<accession>A0A0G0V4R1</accession>